<feature type="compositionally biased region" description="Polar residues" evidence="1">
    <location>
        <begin position="132"/>
        <end position="143"/>
    </location>
</feature>
<evidence type="ECO:0000256" key="1">
    <source>
        <dbReference type="SAM" id="MobiDB-lite"/>
    </source>
</evidence>
<dbReference type="RefSeq" id="XP_003651650.1">
    <property type="nucleotide sequence ID" value="XM_003651602.1"/>
</dbReference>
<reference evidence="2 3" key="1">
    <citation type="journal article" date="2011" name="Nat. Biotechnol.">
        <title>Comparative genomic analysis of the thermophilic biomass-degrading fungi Myceliophthora thermophila and Thielavia terrestris.</title>
        <authorList>
            <person name="Berka R.M."/>
            <person name="Grigoriev I.V."/>
            <person name="Otillar R."/>
            <person name="Salamov A."/>
            <person name="Grimwood J."/>
            <person name="Reid I."/>
            <person name="Ishmael N."/>
            <person name="John T."/>
            <person name="Darmond C."/>
            <person name="Moisan M.-C."/>
            <person name="Henrissat B."/>
            <person name="Coutinho P.M."/>
            <person name="Lombard V."/>
            <person name="Natvig D.O."/>
            <person name="Lindquist E."/>
            <person name="Schmutz J."/>
            <person name="Lucas S."/>
            <person name="Harris P."/>
            <person name="Powlowski J."/>
            <person name="Bellemare A."/>
            <person name="Taylor D."/>
            <person name="Butler G."/>
            <person name="de Vries R.P."/>
            <person name="Allijn I.E."/>
            <person name="van den Brink J."/>
            <person name="Ushinsky S."/>
            <person name="Storms R."/>
            <person name="Powell A.J."/>
            <person name="Paulsen I.T."/>
            <person name="Elbourne L.D.H."/>
            <person name="Baker S.E."/>
            <person name="Magnuson J."/>
            <person name="LaBoissiere S."/>
            <person name="Clutterbuck A.J."/>
            <person name="Martinez D."/>
            <person name="Wogulis M."/>
            <person name="de Leon A.L."/>
            <person name="Rey M.W."/>
            <person name="Tsang A."/>
        </authorList>
    </citation>
    <scope>NUCLEOTIDE SEQUENCE [LARGE SCALE GENOMIC DNA]</scope>
    <source>
        <strain evidence="3">ATCC 38088 / NRRL 8126</strain>
    </source>
</reference>
<dbReference type="HOGENOM" id="CLU_1807559_0_0_1"/>
<evidence type="ECO:0000313" key="2">
    <source>
        <dbReference type="EMBL" id="AEO65314.1"/>
    </source>
</evidence>
<feature type="compositionally biased region" description="Basic and acidic residues" evidence="1">
    <location>
        <begin position="39"/>
        <end position="67"/>
    </location>
</feature>
<protein>
    <submittedName>
        <fullName evidence="2">Uncharacterized protein</fullName>
    </submittedName>
</protein>
<feature type="region of interest" description="Disordered" evidence="1">
    <location>
        <begin position="122"/>
        <end position="143"/>
    </location>
</feature>
<gene>
    <name evidence="2" type="ORF">THITE_2112180</name>
</gene>
<dbReference type="Proteomes" id="UP000008181">
    <property type="component" value="Chromosome 2"/>
</dbReference>
<keyword evidence="3" id="KW-1185">Reference proteome</keyword>
<dbReference type="KEGG" id="ttt:THITE_2112180"/>
<sequence length="143" mass="16825">MGEERVLGVEKSFESGCARTDEEVRHEKRKRKRKQKQTMGREEEEHAVGVEKGSRPGCGKTEEEFRHEKRRRKWERKWKQKEEEEEEAERAAAHAHERGKGNGELPDMGRNDFVYLLQPPWERPSSEHMQTRAPNSCTCTHLA</sequence>
<name>G2R537_THETT</name>
<dbReference type="GeneID" id="11518888"/>
<feature type="region of interest" description="Disordered" evidence="1">
    <location>
        <begin position="1"/>
        <end position="110"/>
    </location>
</feature>
<feature type="compositionally biased region" description="Basic and acidic residues" evidence="1">
    <location>
        <begin position="89"/>
        <end position="101"/>
    </location>
</feature>
<feature type="compositionally biased region" description="Basic residues" evidence="1">
    <location>
        <begin position="27"/>
        <end position="36"/>
    </location>
</feature>
<accession>G2R537</accession>
<evidence type="ECO:0000313" key="3">
    <source>
        <dbReference type="Proteomes" id="UP000008181"/>
    </source>
</evidence>
<feature type="compositionally biased region" description="Basic residues" evidence="1">
    <location>
        <begin position="68"/>
        <end position="79"/>
    </location>
</feature>
<organism evidence="2 3">
    <name type="scientific">Thermothielavioides terrestris (strain ATCC 38088 / NRRL 8126)</name>
    <name type="common">Thielavia terrestris</name>
    <dbReference type="NCBI Taxonomy" id="578455"/>
    <lineage>
        <taxon>Eukaryota</taxon>
        <taxon>Fungi</taxon>
        <taxon>Dikarya</taxon>
        <taxon>Ascomycota</taxon>
        <taxon>Pezizomycotina</taxon>
        <taxon>Sordariomycetes</taxon>
        <taxon>Sordariomycetidae</taxon>
        <taxon>Sordariales</taxon>
        <taxon>Chaetomiaceae</taxon>
        <taxon>Thermothielavioides</taxon>
        <taxon>Thermothielavioides terrestris</taxon>
    </lineage>
</organism>
<proteinExistence type="predicted"/>
<dbReference type="AlphaFoldDB" id="G2R537"/>
<feature type="compositionally biased region" description="Basic and acidic residues" evidence="1">
    <location>
        <begin position="1"/>
        <end position="26"/>
    </location>
</feature>
<dbReference type="EMBL" id="CP003010">
    <property type="protein sequence ID" value="AEO65314.1"/>
    <property type="molecule type" value="Genomic_DNA"/>
</dbReference>